<keyword evidence="2" id="KW-1185">Reference proteome</keyword>
<accession>A0A564ZBN8</accession>
<sequence length="68" mass="7523">MFKNIITLKDLLGPHRSNRWNKSSHSCLQIGSEVAGKPPPNSLISKLDLYTKHFFVGRQSCLVVGVSA</sequence>
<reference evidence="1 2" key="1">
    <citation type="submission" date="2019-07" db="EMBL/GenBank/DDBJ databases">
        <authorList>
            <person name="Jastrzebski P J."/>
            <person name="Paukszto L."/>
            <person name="Jastrzebski P J."/>
        </authorList>
    </citation>
    <scope>NUCLEOTIDE SEQUENCE [LARGE SCALE GENOMIC DNA]</scope>
    <source>
        <strain evidence="1 2">WMS-il1</strain>
    </source>
</reference>
<dbReference type="EMBL" id="CABIJS010000708">
    <property type="protein sequence ID" value="VUZ56870.1"/>
    <property type="molecule type" value="Genomic_DNA"/>
</dbReference>
<protein>
    <submittedName>
        <fullName evidence="1">Uncharacterized protein</fullName>
    </submittedName>
</protein>
<organism evidence="1 2">
    <name type="scientific">Hymenolepis diminuta</name>
    <name type="common">Rat tapeworm</name>
    <dbReference type="NCBI Taxonomy" id="6216"/>
    <lineage>
        <taxon>Eukaryota</taxon>
        <taxon>Metazoa</taxon>
        <taxon>Spiralia</taxon>
        <taxon>Lophotrochozoa</taxon>
        <taxon>Platyhelminthes</taxon>
        <taxon>Cestoda</taxon>
        <taxon>Eucestoda</taxon>
        <taxon>Cyclophyllidea</taxon>
        <taxon>Hymenolepididae</taxon>
        <taxon>Hymenolepis</taxon>
    </lineage>
</organism>
<dbReference type="AlphaFoldDB" id="A0A564ZBN8"/>
<proteinExistence type="predicted"/>
<gene>
    <name evidence="1" type="ORF">WMSIL1_LOCUS14429</name>
</gene>
<name>A0A564ZBN8_HYMDI</name>
<evidence type="ECO:0000313" key="2">
    <source>
        <dbReference type="Proteomes" id="UP000321570"/>
    </source>
</evidence>
<evidence type="ECO:0000313" key="1">
    <source>
        <dbReference type="EMBL" id="VUZ56870.1"/>
    </source>
</evidence>
<dbReference type="Proteomes" id="UP000321570">
    <property type="component" value="Unassembled WGS sequence"/>
</dbReference>